<reference evidence="1 2" key="1">
    <citation type="submission" date="2018-10" db="EMBL/GenBank/DDBJ databases">
        <title>Draft genome of Mycobacterium hodleri strain B.</title>
        <authorList>
            <person name="Amande T.J."/>
            <person name="Mcgenity T.J."/>
        </authorList>
    </citation>
    <scope>NUCLEOTIDE SEQUENCE [LARGE SCALE GENOMIC DNA]</scope>
    <source>
        <strain evidence="1 2">B</strain>
    </source>
</reference>
<organism evidence="1 2">
    <name type="scientific">Mycolicibacterium hodleri</name>
    <dbReference type="NCBI Taxonomy" id="49897"/>
    <lineage>
        <taxon>Bacteria</taxon>
        <taxon>Bacillati</taxon>
        <taxon>Actinomycetota</taxon>
        <taxon>Actinomycetes</taxon>
        <taxon>Mycobacteriales</taxon>
        <taxon>Mycobacteriaceae</taxon>
        <taxon>Mycolicibacterium</taxon>
    </lineage>
</organism>
<sequence>MAIKVSDPAVGENDDYPGVTEVVFRLSEPASEAFQGALGEAINERNVSYRSIDADSVSFNVDGDDDAAFLKGVLEASIGDVEDALG</sequence>
<name>A0A544VSA0_9MYCO</name>
<dbReference type="AlphaFoldDB" id="A0A544VSA0"/>
<keyword evidence="2" id="KW-1185">Reference proteome</keyword>
<dbReference type="EMBL" id="VIFX01000057">
    <property type="protein sequence ID" value="TQR82857.1"/>
    <property type="molecule type" value="Genomic_DNA"/>
</dbReference>
<dbReference type="RefSeq" id="WP_142555564.1">
    <property type="nucleotide sequence ID" value="NZ_VIFX01000057.1"/>
</dbReference>
<accession>A0A544VSA0</accession>
<gene>
    <name evidence="1" type="ORF">D8S82_29900</name>
</gene>
<comment type="caution">
    <text evidence="1">The sequence shown here is derived from an EMBL/GenBank/DDBJ whole genome shotgun (WGS) entry which is preliminary data.</text>
</comment>
<evidence type="ECO:0000313" key="1">
    <source>
        <dbReference type="EMBL" id="TQR82857.1"/>
    </source>
</evidence>
<protein>
    <submittedName>
        <fullName evidence="1">Uncharacterized protein</fullName>
    </submittedName>
</protein>
<proteinExistence type="predicted"/>
<evidence type="ECO:0000313" key="2">
    <source>
        <dbReference type="Proteomes" id="UP000315759"/>
    </source>
</evidence>
<dbReference type="Proteomes" id="UP000315759">
    <property type="component" value="Unassembled WGS sequence"/>
</dbReference>